<dbReference type="NCBIfam" id="TIGR00654">
    <property type="entry name" value="PhzF_family"/>
    <property type="match status" value="1"/>
</dbReference>
<dbReference type="OrthoDB" id="75169at2759"/>
<proteinExistence type="inferred from homology"/>
<reference evidence="4 5" key="2">
    <citation type="submission" date="2019-01" db="EMBL/GenBank/DDBJ databases">
        <title>The decoding of complex shrimp genome reveals the adaptation for benthos swimmer, frequently molting mechanism and breeding impact on genome.</title>
        <authorList>
            <person name="Sun Y."/>
            <person name="Gao Y."/>
            <person name="Yu Y."/>
        </authorList>
    </citation>
    <scope>NUCLEOTIDE SEQUENCE [LARGE SCALE GENOMIC DNA]</scope>
    <source>
        <tissue evidence="4">Muscle</tissue>
    </source>
</reference>
<evidence type="ECO:0000256" key="1">
    <source>
        <dbReference type="ARBA" id="ARBA00008270"/>
    </source>
</evidence>
<dbReference type="GO" id="GO:0016853">
    <property type="term" value="F:isomerase activity"/>
    <property type="evidence" value="ECO:0007669"/>
    <property type="project" value="UniProtKB-KW"/>
</dbReference>
<dbReference type="PIRSF" id="PIRSF016184">
    <property type="entry name" value="PhzC_PhzF"/>
    <property type="match status" value="1"/>
</dbReference>
<dbReference type="PANTHER" id="PTHR13774:SF17">
    <property type="entry name" value="PHENAZINE BIOSYNTHESIS-LIKE DOMAIN-CONTAINING PROTEIN"/>
    <property type="match status" value="1"/>
</dbReference>
<evidence type="ECO:0008006" key="6">
    <source>
        <dbReference type="Google" id="ProtNLM"/>
    </source>
</evidence>
<dbReference type="SUPFAM" id="SSF54506">
    <property type="entry name" value="Diaminopimelate epimerase-like"/>
    <property type="match status" value="1"/>
</dbReference>
<reference evidence="4 5" key="1">
    <citation type="submission" date="2018-04" db="EMBL/GenBank/DDBJ databases">
        <authorList>
            <person name="Zhang X."/>
            <person name="Yuan J."/>
            <person name="Li F."/>
            <person name="Xiang J."/>
        </authorList>
    </citation>
    <scope>NUCLEOTIDE SEQUENCE [LARGE SCALE GENOMIC DNA]</scope>
    <source>
        <tissue evidence="4">Muscle</tissue>
    </source>
</reference>
<dbReference type="GO" id="GO:0005737">
    <property type="term" value="C:cytoplasm"/>
    <property type="evidence" value="ECO:0007669"/>
    <property type="project" value="TreeGrafter"/>
</dbReference>
<evidence type="ECO:0000256" key="2">
    <source>
        <dbReference type="ARBA" id="ARBA00023235"/>
    </source>
</evidence>
<keyword evidence="2" id="KW-0413">Isomerase</keyword>
<organism evidence="4 5">
    <name type="scientific">Penaeus vannamei</name>
    <name type="common">Whiteleg shrimp</name>
    <name type="synonym">Litopenaeus vannamei</name>
    <dbReference type="NCBI Taxonomy" id="6689"/>
    <lineage>
        <taxon>Eukaryota</taxon>
        <taxon>Metazoa</taxon>
        <taxon>Ecdysozoa</taxon>
        <taxon>Arthropoda</taxon>
        <taxon>Crustacea</taxon>
        <taxon>Multicrustacea</taxon>
        <taxon>Malacostraca</taxon>
        <taxon>Eumalacostraca</taxon>
        <taxon>Eucarida</taxon>
        <taxon>Decapoda</taxon>
        <taxon>Dendrobranchiata</taxon>
        <taxon>Penaeoidea</taxon>
        <taxon>Penaeidae</taxon>
        <taxon>Penaeus</taxon>
    </lineage>
</organism>
<dbReference type="Gene3D" id="3.10.310.10">
    <property type="entry name" value="Diaminopimelate Epimerase, Chain A, domain 1"/>
    <property type="match status" value="2"/>
</dbReference>
<dbReference type="AlphaFoldDB" id="A0A423SWG9"/>
<comment type="caution">
    <text evidence="4">The sequence shown here is derived from an EMBL/GenBank/DDBJ whole genome shotgun (WGS) entry which is preliminary data.</text>
</comment>
<evidence type="ECO:0000313" key="5">
    <source>
        <dbReference type="Proteomes" id="UP000283509"/>
    </source>
</evidence>
<keyword evidence="5" id="KW-1185">Reference proteome</keyword>
<dbReference type="Proteomes" id="UP000283509">
    <property type="component" value="Unassembled WGS sequence"/>
</dbReference>
<protein>
    <recommendedName>
        <fullName evidence="6">Phenazine biosynthesis-like domain-containing protein</fullName>
    </recommendedName>
</protein>
<evidence type="ECO:0000313" key="4">
    <source>
        <dbReference type="EMBL" id="ROT68532.1"/>
    </source>
</evidence>
<feature type="active site" evidence="3">
    <location>
        <position position="46"/>
    </location>
</feature>
<comment type="similarity">
    <text evidence="1">Belongs to the PhzF family.</text>
</comment>
<dbReference type="Pfam" id="PF02567">
    <property type="entry name" value="PhzC-PhzF"/>
    <property type="match status" value="1"/>
</dbReference>
<dbReference type="InterPro" id="IPR003719">
    <property type="entry name" value="Phenazine_PhzF-like"/>
</dbReference>
<accession>A0A423SWG9</accession>
<sequence>MKLQIFTVDAFTDQPFSGNPAAVVPLLEPLEEQTLQNLASELNLSETAYVSPIGGDTESWVTSSQFTLRWFTPTNEVPLCGHATLATAHTLFNCLGNRNNRLEFKTMSGVLVARKESSNIVLDFPENPPEPLTAEQTTDLDVLVKGVVNNLLVDTVLLSHTTKKLLVKLHSSCTRKDLESLKPDTASLLSLHNGSLVKGIIVTLSGGLQGEMSEDSQLYHCISRYFAPWNGIPEDPVTGSAHTVLGPFWSKELGMTRLRCRQCSPRGGDLIVSVRGDGRVDLAGKATTVIQGHISI</sequence>
<dbReference type="STRING" id="6689.A0A423SWG9"/>
<name>A0A423SWG9_PENVA</name>
<dbReference type="PANTHER" id="PTHR13774">
    <property type="entry name" value="PHENAZINE BIOSYNTHESIS PROTEIN"/>
    <property type="match status" value="1"/>
</dbReference>
<gene>
    <name evidence="4" type="ORF">C7M84_013333</name>
</gene>
<evidence type="ECO:0000256" key="3">
    <source>
        <dbReference type="PIRSR" id="PIRSR016184-1"/>
    </source>
</evidence>
<dbReference type="EMBL" id="QCYY01002659">
    <property type="protein sequence ID" value="ROT68532.1"/>
    <property type="molecule type" value="Genomic_DNA"/>
</dbReference>